<dbReference type="PANTHER" id="PTHR32432:SF3">
    <property type="entry name" value="ETHANOLAMINE UTILIZATION PROTEIN EUTJ"/>
    <property type="match status" value="1"/>
</dbReference>
<sequence>MRNFLKNLLPKKNHFIGVDIGAYQIKAAEVKIVDGFPEVVNLKSIPSPKNVWNGQIDEENLVQALKDMANPVLKEVITCIGGEKVVSRVVRLPYLSDKELESAAKFEIQKFVPTPVDQLIIRYVRLSDAAFGALEAADKKGEQEGQDVLLLAVPLTTVYQYHSIFSRAGMVVTAADLQAFALWRVFGRNVRGTAAIVDFGAKTSHFVLVKDGVIKFVRLLPVGCEVLTDFIMNTYDVDYQEAMRILEEVDTALRSDYSQESRQGKEESPEDLTLQMEEAAASLENDYYAQPTGRTVKQLRDVISEITKELRRSLSFYFTQENIAAEKIILSGGMGHLKGFVKEMQSSLEIPVEIGVPEIEFAADKAYDPVYAISIGLALRELII</sequence>
<keyword evidence="1" id="KW-0131">Cell cycle</keyword>
<dbReference type="InterPro" id="IPR043129">
    <property type="entry name" value="ATPase_NBD"/>
</dbReference>
<proteinExistence type="predicted"/>
<gene>
    <name evidence="1" type="primary">ftsA_2</name>
    <name evidence="1" type="ORF">Pmgp_03008</name>
</gene>
<dbReference type="PANTHER" id="PTHR32432">
    <property type="entry name" value="CELL DIVISION PROTEIN FTSA-RELATED"/>
    <property type="match status" value="1"/>
</dbReference>
<dbReference type="CDD" id="cd24049">
    <property type="entry name" value="ASKHA_NBD_PilM"/>
    <property type="match status" value="1"/>
</dbReference>
<comment type="caution">
    <text evidence="1">The sequence shown here is derived from an EMBL/GenBank/DDBJ whole genome shotgun (WGS) entry which is preliminary data.</text>
</comment>
<dbReference type="Gene3D" id="3.30.420.40">
    <property type="match status" value="2"/>
</dbReference>
<dbReference type="PIRSF" id="PIRSF019169">
    <property type="entry name" value="PilM"/>
    <property type="match status" value="1"/>
</dbReference>
<dbReference type="Proteomes" id="UP000297597">
    <property type="component" value="Unassembled WGS sequence"/>
</dbReference>
<protein>
    <submittedName>
        <fullName evidence="1">Cell division protein FtsA</fullName>
    </submittedName>
</protein>
<reference evidence="1 2" key="1">
    <citation type="journal article" date="2018" name="Environ. Microbiol.">
        <title>Novel energy conservation strategies and behaviour of Pelotomaculum schinkii driving syntrophic propionate catabolism.</title>
        <authorList>
            <person name="Hidalgo-Ahumada C.A.P."/>
            <person name="Nobu M.K."/>
            <person name="Narihiro T."/>
            <person name="Tamaki H."/>
            <person name="Liu W.T."/>
            <person name="Kamagata Y."/>
            <person name="Stams A.J.M."/>
            <person name="Imachi H."/>
            <person name="Sousa D.Z."/>
        </authorList>
    </citation>
    <scope>NUCLEOTIDE SEQUENCE [LARGE SCALE GENOMIC DNA]</scope>
    <source>
        <strain evidence="1 2">MGP</strain>
    </source>
</reference>
<name>A0A4Y7RMQ2_9FIRM</name>
<dbReference type="InterPro" id="IPR005883">
    <property type="entry name" value="PilM"/>
</dbReference>
<dbReference type="Pfam" id="PF11104">
    <property type="entry name" value="PilM_2"/>
    <property type="match status" value="1"/>
</dbReference>
<organism evidence="1 2">
    <name type="scientific">Pelotomaculum propionicicum</name>
    <dbReference type="NCBI Taxonomy" id="258475"/>
    <lineage>
        <taxon>Bacteria</taxon>
        <taxon>Bacillati</taxon>
        <taxon>Bacillota</taxon>
        <taxon>Clostridia</taxon>
        <taxon>Eubacteriales</taxon>
        <taxon>Desulfotomaculaceae</taxon>
        <taxon>Pelotomaculum</taxon>
    </lineage>
</organism>
<dbReference type="SUPFAM" id="SSF53067">
    <property type="entry name" value="Actin-like ATPase domain"/>
    <property type="match status" value="2"/>
</dbReference>
<dbReference type="GO" id="GO:0051301">
    <property type="term" value="P:cell division"/>
    <property type="evidence" value="ECO:0007669"/>
    <property type="project" value="UniProtKB-KW"/>
</dbReference>
<evidence type="ECO:0000313" key="1">
    <source>
        <dbReference type="EMBL" id="TEB09577.1"/>
    </source>
</evidence>
<dbReference type="InterPro" id="IPR050696">
    <property type="entry name" value="FtsA/MreB"/>
</dbReference>
<dbReference type="Gene3D" id="3.30.1490.300">
    <property type="match status" value="1"/>
</dbReference>
<dbReference type="RefSeq" id="WP_134214789.1">
    <property type="nucleotide sequence ID" value="NZ_QFFZ01000043.1"/>
</dbReference>
<dbReference type="AlphaFoldDB" id="A0A4Y7RMQ2"/>
<dbReference type="EMBL" id="QFFZ01000043">
    <property type="protein sequence ID" value="TEB09577.1"/>
    <property type="molecule type" value="Genomic_DNA"/>
</dbReference>
<keyword evidence="1" id="KW-0132">Cell division</keyword>
<dbReference type="OrthoDB" id="9765023at2"/>
<accession>A0A4Y7RMQ2</accession>
<evidence type="ECO:0000313" key="2">
    <source>
        <dbReference type="Proteomes" id="UP000297597"/>
    </source>
</evidence>
<keyword evidence="2" id="KW-1185">Reference proteome</keyword>
<dbReference type="NCBIfam" id="TIGR01175">
    <property type="entry name" value="pilM"/>
    <property type="match status" value="1"/>
</dbReference>